<reference evidence="1" key="1">
    <citation type="journal article" date="2023" name="Insect Mol. Biol.">
        <title>Genome sequencing provides insights into the evolution of gene families encoding plant cell wall-degrading enzymes in longhorned beetles.</title>
        <authorList>
            <person name="Shin N.R."/>
            <person name="Okamura Y."/>
            <person name="Kirsch R."/>
            <person name="Pauchet Y."/>
        </authorList>
    </citation>
    <scope>NUCLEOTIDE SEQUENCE</scope>
    <source>
        <strain evidence="1">RBIC_L_NR</strain>
    </source>
</reference>
<dbReference type="AlphaFoldDB" id="A0AAV8XEN1"/>
<accession>A0AAV8XEN1</accession>
<proteinExistence type="predicted"/>
<keyword evidence="2" id="KW-1185">Reference proteome</keyword>
<organism evidence="1 2">
    <name type="scientific">Rhamnusium bicolor</name>
    <dbReference type="NCBI Taxonomy" id="1586634"/>
    <lineage>
        <taxon>Eukaryota</taxon>
        <taxon>Metazoa</taxon>
        <taxon>Ecdysozoa</taxon>
        <taxon>Arthropoda</taxon>
        <taxon>Hexapoda</taxon>
        <taxon>Insecta</taxon>
        <taxon>Pterygota</taxon>
        <taxon>Neoptera</taxon>
        <taxon>Endopterygota</taxon>
        <taxon>Coleoptera</taxon>
        <taxon>Polyphaga</taxon>
        <taxon>Cucujiformia</taxon>
        <taxon>Chrysomeloidea</taxon>
        <taxon>Cerambycidae</taxon>
        <taxon>Lepturinae</taxon>
        <taxon>Rhagiini</taxon>
        <taxon>Rhamnusium</taxon>
    </lineage>
</organism>
<gene>
    <name evidence="1" type="ORF">NQ314_012091</name>
</gene>
<dbReference type="Proteomes" id="UP001162156">
    <property type="component" value="Unassembled WGS sequence"/>
</dbReference>
<sequence>MRDTPKECVDGLASVCRTICLANLQMIFPPNSYWKQTGSVVPEKPSSYVNKYLSKEYLFYITCLIL</sequence>
<name>A0AAV8XEN1_9CUCU</name>
<evidence type="ECO:0000313" key="1">
    <source>
        <dbReference type="EMBL" id="KAJ8937009.1"/>
    </source>
</evidence>
<comment type="caution">
    <text evidence="1">The sequence shown here is derived from an EMBL/GenBank/DDBJ whole genome shotgun (WGS) entry which is preliminary data.</text>
</comment>
<dbReference type="EMBL" id="JANEYF010003362">
    <property type="protein sequence ID" value="KAJ8937009.1"/>
    <property type="molecule type" value="Genomic_DNA"/>
</dbReference>
<evidence type="ECO:0000313" key="2">
    <source>
        <dbReference type="Proteomes" id="UP001162156"/>
    </source>
</evidence>
<protein>
    <submittedName>
        <fullName evidence="1">Uncharacterized protein</fullName>
    </submittedName>
</protein>